<keyword evidence="2" id="KW-1185">Reference proteome</keyword>
<dbReference type="RefSeq" id="WP_191142687.1">
    <property type="nucleotide sequence ID" value="NZ_JACXAH010000034.1"/>
</dbReference>
<name>A0A926NBS3_9BACL</name>
<protein>
    <submittedName>
        <fullName evidence="1">Uncharacterized protein</fullName>
    </submittedName>
</protein>
<dbReference type="EMBL" id="JACXAH010000034">
    <property type="protein sequence ID" value="MBD1373688.1"/>
    <property type="molecule type" value="Genomic_DNA"/>
</dbReference>
<organism evidence="1 2">
    <name type="scientific">Polycladospora coralii</name>
    <dbReference type="NCBI Taxonomy" id="2771432"/>
    <lineage>
        <taxon>Bacteria</taxon>
        <taxon>Bacillati</taxon>
        <taxon>Bacillota</taxon>
        <taxon>Bacilli</taxon>
        <taxon>Bacillales</taxon>
        <taxon>Thermoactinomycetaceae</taxon>
        <taxon>Polycladospora</taxon>
    </lineage>
</organism>
<proteinExistence type="predicted"/>
<evidence type="ECO:0000313" key="1">
    <source>
        <dbReference type="EMBL" id="MBD1373688.1"/>
    </source>
</evidence>
<dbReference type="AlphaFoldDB" id="A0A926NBS3"/>
<dbReference type="Proteomes" id="UP000661691">
    <property type="component" value="Unassembled WGS sequence"/>
</dbReference>
<accession>A0A926NBS3</accession>
<sequence length="101" mass="11974">MGLDIVLYDINQNRMGVFEISEELHSAIFSPLINWSSYLTLRKLKDYYLTNVRFDKREIKQLVVEVNIIAKRIDNQFEREIIYVVDRISNSIVYHIHIAGD</sequence>
<reference evidence="1" key="1">
    <citation type="submission" date="2020-09" db="EMBL/GenBank/DDBJ databases">
        <title>A novel bacterium of genus Hazenella, isolated from South China Sea.</title>
        <authorList>
            <person name="Huang H."/>
            <person name="Mo K."/>
            <person name="Hu Y."/>
        </authorList>
    </citation>
    <scope>NUCLEOTIDE SEQUENCE</scope>
    <source>
        <strain evidence="1">IB182357</strain>
    </source>
</reference>
<comment type="caution">
    <text evidence="1">The sequence shown here is derived from an EMBL/GenBank/DDBJ whole genome shotgun (WGS) entry which is preliminary data.</text>
</comment>
<gene>
    <name evidence="1" type="ORF">IC620_15180</name>
</gene>
<evidence type="ECO:0000313" key="2">
    <source>
        <dbReference type="Proteomes" id="UP000661691"/>
    </source>
</evidence>